<dbReference type="FunFam" id="3.40.720.10:FF:000017">
    <property type="entry name" value="Predicted protein"/>
    <property type="match status" value="1"/>
</dbReference>
<sequence length="547" mass="63921">MNIKEYIRCKITSIIYVDDYTVKKEVKIIDKFPYNNFLSDFFHLKCTTTNNGNKWNKYFMRAILDKKNLDKSKNDNEKLNVHIISYDSLSQMAFRRLLPKTVRYFEDEMNGIVLNGYNIVGDGTPQAFIPILTGQTEIEQNTTRKADYNSKYVDEVYNFVWKHFSNNGYVTSYGEDAYNVGTFQYRLNGFKAKPTDHYTRPSFKYTEKIFGDNCFDGSSQHKEWLDYTTSIVELYNKYNISRFSLFHHSALTHDFTTRGANGDIDLYENIKYNFESGNFDNDIVILMADHGHRFAKFRKTYQGQLEERLPFLGISLPKKFKKTKIGGLFYKNLVKNKDTLTSPFDYHESLLDILYLPKEEELIKEQSLDKRGLSFFRPIPKKRSCFDAKIEAHWCTCLQWTDVWNEVGYKSSVDVSSKIFVSEVNKILEPYISLCSPIKLDHIIESKWLIPNKDMINYRSSLDRHGFVPDLSGDGIISEAFIKIKLLTQPNKAIYDFTVLFNFYNSEININVWTVSRINKYGDSPHCIIDKVFKLAPFCVCYDKVVG</sequence>
<reference evidence="2" key="1">
    <citation type="submission" date="2017-02" db="UniProtKB">
        <authorList>
            <consortium name="WormBaseParasite"/>
        </authorList>
    </citation>
    <scope>IDENTIFICATION</scope>
</reference>
<dbReference type="SUPFAM" id="SSF53649">
    <property type="entry name" value="Alkaline phosphatase-like"/>
    <property type="match status" value="1"/>
</dbReference>
<evidence type="ECO:0000313" key="1">
    <source>
        <dbReference type="Proteomes" id="UP000038045"/>
    </source>
</evidence>
<proteinExistence type="predicted"/>
<dbReference type="Gene3D" id="3.40.720.10">
    <property type="entry name" value="Alkaline Phosphatase, subunit A"/>
    <property type="match status" value="1"/>
</dbReference>
<dbReference type="WBParaSite" id="PTRK_0000411800.1">
    <property type="protein sequence ID" value="PTRK_0000411800.1"/>
    <property type="gene ID" value="PTRK_0000411800"/>
</dbReference>
<evidence type="ECO:0000313" key="2">
    <source>
        <dbReference type="WBParaSite" id="PTRK_0000411800.1"/>
    </source>
</evidence>
<dbReference type="AlphaFoldDB" id="A0A0N4Z9Q6"/>
<organism evidence="1 2">
    <name type="scientific">Parastrongyloides trichosuri</name>
    <name type="common">Possum-specific nematode worm</name>
    <dbReference type="NCBI Taxonomy" id="131310"/>
    <lineage>
        <taxon>Eukaryota</taxon>
        <taxon>Metazoa</taxon>
        <taxon>Ecdysozoa</taxon>
        <taxon>Nematoda</taxon>
        <taxon>Chromadorea</taxon>
        <taxon>Rhabditida</taxon>
        <taxon>Tylenchina</taxon>
        <taxon>Panagrolaimomorpha</taxon>
        <taxon>Strongyloidoidea</taxon>
        <taxon>Strongyloididae</taxon>
        <taxon>Parastrongyloides</taxon>
    </lineage>
</organism>
<dbReference type="STRING" id="131310.A0A0N4Z9Q6"/>
<name>A0A0N4Z9Q6_PARTI</name>
<dbReference type="InterPro" id="IPR017850">
    <property type="entry name" value="Alkaline_phosphatase_core_sf"/>
</dbReference>
<dbReference type="GO" id="GO:0005615">
    <property type="term" value="C:extracellular space"/>
    <property type="evidence" value="ECO:0007669"/>
    <property type="project" value="TreeGrafter"/>
</dbReference>
<dbReference type="Proteomes" id="UP000038045">
    <property type="component" value="Unplaced"/>
</dbReference>
<dbReference type="InterPro" id="IPR004245">
    <property type="entry name" value="DUF229"/>
</dbReference>
<accession>A0A0N4Z9Q6</accession>
<dbReference type="PANTHER" id="PTHR10974">
    <property type="entry name" value="FI08016P-RELATED"/>
    <property type="match status" value="1"/>
</dbReference>
<dbReference type="Pfam" id="PF02995">
    <property type="entry name" value="DUF229"/>
    <property type="match status" value="1"/>
</dbReference>
<protein>
    <submittedName>
        <fullName evidence="2">Type I phosphodiesterase / nucleotide pyrophosphatase family protein</fullName>
    </submittedName>
</protein>
<dbReference type="PANTHER" id="PTHR10974:SF1">
    <property type="entry name" value="FI08016P-RELATED"/>
    <property type="match status" value="1"/>
</dbReference>
<keyword evidence="1" id="KW-1185">Reference proteome</keyword>
<dbReference type="CDD" id="cd16021">
    <property type="entry name" value="ALP_like"/>
    <property type="match status" value="1"/>
</dbReference>